<accession>A0ABW2H0M6</accession>
<evidence type="ECO:0000259" key="2">
    <source>
        <dbReference type="SMART" id="SM00858"/>
    </source>
</evidence>
<comment type="caution">
    <text evidence="3">The sequence shown here is derived from an EMBL/GenBank/DDBJ whole genome shotgun (WGS) entry which is preliminary data.</text>
</comment>
<feature type="domain" description="SAF" evidence="2">
    <location>
        <begin position="57"/>
        <end position="120"/>
    </location>
</feature>
<dbReference type="EMBL" id="JBHTAC010000013">
    <property type="protein sequence ID" value="MFC7243838.1"/>
    <property type="molecule type" value="Genomic_DNA"/>
</dbReference>
<reference evidence="4" key="1">
    <citation type="journal article" date="2019" name="Int. J. Syst. Evol. Microbiol.">
        <title>The Global Catalogue of Microorganisms (GCM) 10K type strain sequencing project: providing services to taxonomists for standard genome sequencing and annotation.</title>
        <authorList>
            <consortium name="The Broad Institute Genomics Platform"/>
            <consortium name="The Broad Institute Genome Sequencing Center for Infectious Disease"/>
            <person name="Wu L."/>
            <person name="Ma J."/>
        </authorList>
    </citation>
    <scope>NUCLEOTIDE SEQUENCE [LARGE SCALE GENOMIC DNA]</scope>
    <source>
        <strain evidence="4">CGMCC 1.9106</strain>
    </source>
</reference>
<name>A0ABW2H0M6_9ACTN</name>
<gene>
    <name evidence="3" type="ORF">ACFQO7_15320</name>
</gene>
<evidence type="ECO:0000313" key="3">
    <source>
        <dbReference type="EMBL" id="MFC7243838.1"/>
    </source>
</evidence>
<evidence type="ECO:0000313" key="4">
    <source>
        <dbReference type="Proteomes" id="UP001596392"/>
    </source>
</evidence>
<keyword evidence="1" id="KW-1133">Transmembrane helix</keyword>
<dbReference type="InterPro" id="IPR013974">
    <property type="entry name" value="SAF"/>
</dbReference>
<dbReference type="Proteomes" id="UP001596392">
    <property type="component" value="Unassembled WGS sequence"/>
</dbReference>
<proteinExistence type="predicted"/>
<protein>
    <submittedName>
        <fullName evidence="3">SAF domain-containing protein</fullName>
    </submittedName>
</protein>
<dbReference type="Pfam" id="PF08666">
    <property type="entry name" value="SAF"/>
    <property type="match status" value="1"/>
</dbReference>
<dbReference type="RefSeq" id="WP_376806952.1">
    <property type="nucleotide sequence ID" value="NZ_JBHTAC010000013.1"/>
</dbReference>
<keyword evidence="4" id="KW-1185">Reference proteome</keyword>
<dbReference type="CDD" id="cd11614">
    <property type="entry name" value="SAF_CpaB_FlgA_like"/>
    <property type="match status" value="1"/>
</dbReference>
<sequence>MSVNTSAPARALPAAPIPVPRTAPRRRSVAQGALAVLLIIVGALTAAYVAQRIGSTQDYLAMARPVGKGALIAREDLVVVRVNQAVGLRPILAANAARVIGKRAVMALVPGTLLTLDQVTETPVPAPGHQLIGIALGEDKMPSASRLSVGAQVLLVVVPERGGGSNDGPDLVPPRTVTATIVQLAAGARSGQWVINVEVATVDAPSVAALAAGDRIVLVLDGS</sequence>
<feature type="transmembrane region" description="Helical" evidence="1">
    <location>
        <begin position="29"/>
        <end position="50"/>
    </location>
</feature>
<keyword evidence="1" id="KW-0472">Membrane</keyword>
<keyword evidence="1" id="KW-0812">Transmembrane</keyword>
<dbReference type="SMART" id="SM00858">
    <property type="entry name" value="SAF"/>
    <property type="match status" value="1"/>
</dbReference>
<evidence type="ECO:0000256" key="1">
    <source>
        <dbReference type="SAM" id="Phobius"/>
    </source>
</evidence>
<organism evidence="3 4">
    <name type="scientific">Catellatospora aurea</name>
    <dbReference type="NCBI Taxonomy" id="1337874"/>
    <lineage>
        <taxon>Bacteria</taxon>
        <taxon>Bacillati</taxon>
        <taxon>Actinomycetota</taxon>
        <taxon>Actinomycetes</taxon>
        <taxon>Micromonosporales</taxon>
        <taxon>Micromonosporaceae</taxon>
        <taxon>Catellatospora</taxon>
    </lineage>
</organism>